<evidence type="ECO:0000313" key="6">
    <source>
        <dbReference type="EMBL" id="KAK3608681.1"/>
    </source>
</evidence>
<feature type="signal peptide" evidence="5">
    <location>
        <begin position="1"/>
        <end position="24"/>
    </location>
</feature>
<sequence length="192" mass="22190">MWMSICRYNLAMLTIMALVKNTLLAPSIGRCREPDPEVLVQLQMDHIGSSSPHWTFWLIPEMEQRSRRLESVNKEFVNTRTTYLSGGRKCPAAANILEPECPKYYVIQHDPNRIPQNVVHVQCSCKKCLSRRDSNLRGCKPVYTYTPVLRRTACENETYKYEYVIEAVPISCVCSLNVINAEKYRPNPKMVM</sequence>
<evidence type="ECO:0000313" key="7">
    <source>
        <dbReference type="Proteomes" id="UP001195483"/>
    </source>
</evidence>
<proteinExistence type="inferred from homology"/>
<accession>A0AAE0TEC4</accession>
<dbReference type="SUPFAM" id="SSF57501">
    <property type="entry name" value="Cystine-knot cytokines"/>
    <property type="match status" value="1"/>
</dbReference>
<evidence type="ECO:0000256" key="3">
    <source>
        <dbReference type="ARBA" id="ARBA00022525"/>
    </source>
</evidence>
<dbReference type="AlphaFoldDB" id="A0AAE0TEC4"/>
<keyword evidence="3" id="KW-0964">Secreted</keyword>
<dbReference type="InterPro" id="IPR029034">
    <property type="entry name" value="Cystine-knot_cytokine"/>
</dbReference>
<dbReference type="GO" id="GO:0005125">
    <property type="term" value="F:cytokine activity"/>
    <property type="evidence" value="ECO:0007669"/>
    <property type="project" value="InterPro"/>
</dbReference>
<dbReference type="InterPro" id="IPR010345">
    <property type="entry name" value="IL-17_fam"/>
</dbReference>
<keyword evidence="4 5" id="KW-0732">Signal</keyword>
<comment type="subcellular location">
    <subcellularLocation>
        <location evidence="1">Secreted</location>
    </subcellularLocation>
</comment>
<keyword evidence="7" id="KW-1185">Reference proteome</keyword>
<dbReference type="GO" id="GO:0005576">
    <property type="term" value="C:extracellular region"/>
    <property type="evidence" value="ECO:0007669"/>
    <property type="project" value="UniProtKB-SubCell"/>
</dbReference>
<dbReference type="Proteomes" id="UP001195483">
    <property type="component" value="Unassembled WGS sequence"/>
</dbReference>
<evidence type="ECO:0000256" key="2">
    <source>
        <dbReference type="ARBA" id="ARBA00007236"/>
    </source>
</evidence>
<organism evidence="6 7">
    <name type="scientific">Potamilus streckersoni</name>
    <dbReference type="NCBI Taxonomy" id="2493646"/>
    <lineage>
        <taxon>Eukaryota</taxon>
        <taxon>Metazoa</taxon>
        <taxon>Spiralia</taxon>
        <taxon>Lophotrochozoa</taxon>
        <taxon>Mollusca</taxon>
        <taxon>Bivalvia</taxon>
        <taxon>Autobranchia</taxon>
        <taxon>Heteroconchia</taxon>
        <taxon>Palaeoheterodonta</taxon>
        <taxon>Unionida</taxon>
        <taxon>Unionoidea</taxon>
        <taxon>Unionidae</taxon>
        <taxon>Ambleminae</taxon>
        <taxon>Lampsilini</taxon>
        <taxon>Potamilus</taxon>
    </lineage>
</organism>
<reference evidence="6" key="1">
    <citation type="journal article" date="2021" name="Genome Biol. Evol.">
        <title>A High-Quality Reference Genome for a Parasitic Bivalve with Doubly Uniparental Inheritance (Bivalvia: Unionida).</title>
        <authorList>
            <person name="Smith C.H."/>
        </authorList>
    </citation>
    <scope>NUCLEOTIDE SEQUENCE</scope>
    <source>
        <strain evidence="6">CHS0354</strain>
    </source>
</reference>
<dbReference type="Gene3D" id="2.10.90.10">
    <property type="entry name" value="Cystine-knot cytokines"/>
    <property type="match status" value="1"/>
</dbReference>
<comment type="similarity">
    <text evidence="2">Belongs to the IL-17 family.</text>
</comment>
<dbReference type="Pfam" id="PF06083">
    <property type="entry name" value="IL17"/>
    <property type="match status" value="1"/>
</dbReference>
<evidence type="ECO:0000256" key="4">
    <source>
        <dbReference type="ARBA" id="ARBA00022729"/>
    </source>
</evidence>
<dbReference type="EMBL" id="JAEAOA010001400">
    <property type="protein sequence ID" value="KAK3608681.1"/>
    <property type="molecule type" value="Genomic_DNA"/>
</dbReference>
<gene>
    <name evidence="6" type="ORF">CHS0354_023112</name>
</gene>
<evidence type="ECO:0000256" key="1">
    <source>
        <dbReference type="ARBA" id="ARBA00004613"/>
    </source>
</evidence>
<protein>
    <recommendedName>
        <fullName evidence="8">Interleukin 17-like protein</fullName>
    </recommendedName>
</protein>
<evidence type="ECO:0000256" key="5">
    <source>
        <dbReference type="SAM" id="SignalP"/>
    </source>
</evidence>
<name>A0AAE0TEC4_9BIVA</name>
<reference evidence="6" key="2">
    <citation type="journal article" date="2021" name="Genome Biol. Evol.">
        <title>Developing a high-quality reference genome for a parasitic bivalve with doubly uniparental inheritance (Bivalvia: Unionida).</title>
        <authorList>
            <person name="Smith C.H."/>
        </authorList>
    </citation>
    <scope>NUCLEOTIDE SEQUENCE</scope>
    <source>
        <strain evidence="6">CHS0354</strain>
        <tissue evidence="6">Mantle</tissue>
    </source>
</reference>
<feature type="chain" id="PRO_5041901847" description="Interleukin 17-like protein" evidence="5">
    <location>
        <begin position="25"/>
        <end position="192"/>
    </location>
</feature>
<comment type="caution">
    <text evidence="6">The sequence shown here is derived from an EMBL/GenBank/DDBJ whole genome shotgun (WGS) entry which is preliminary data.</text>
</comment>
<evidence type="ECO:0008006" key="8">
    <source>
        <dbReference type="Google" id="ProtNLM"/>
    </source>
</evidence>
<reference evidence="6" key="3">
    <citation type="submission" date="2023-05" db="EMBL/GenBank/DDBJ databases">
        <authorList>
            <person name="Smith C.H."/>
        </authorList>
    </citation>
    <scope>NUCLEOTIDE SEQUENCE</scope>
    <source>
        <strain evidence="6">CHS0354</strain>
        <tissue evidence="6">Mantle</tissue>
    </source>
</reference>